<evidence type="ECO:0000256" key="2">
    <source>
        <dbReference type="SAM" id="MobiDB-lite"/>
    </source>
</evidence>
<dbReference type="InterPro" id="IPR006578">
    <property type="entry name" value="MADF-dom"/>
</dbReference>
<evidence type="ECO:0000313" key="6">
    <source>
        <dbReference type="Proteomes" id="UP001075354"/>
    </source>
</evidence>
<dbReference type="GO" id="GO:0005667">
    <property type="term" value="C:transcription regulator complex"/>
    <property type="evidence" value="ECO:0007669"/>
    <property type="project" value="TreeGrafter"/>
</dbReference>
<dbReference type="PROSITE" id="PS51031">
    <property type="entry name" value="BESS"/>
    <property type="match status" value="1"/>
</dbReference>
<evidence type="ECO:0000259" key="3">
    <source>
        <dbReference type="PROSITE" id="PS51029"/>
    </source>
</evidence>
<dbReference type="Pfam" id="PF10545">
    <property type="entry name" value="MADF_DNA_bdg"/>
    <property type="match status" value="1"/>
</dbReference>
<dbReference type="InterPro" id="IPR004210">
    <property type="entry name" value="BESS_motif"/>
</dbReference>
<feature type="domain" description="MADF" evidence="3">
    <location>
        <begin position="5"/>
        <end position="107"/>
    </location>
</feature>
<protein>
    <recommendedName>
        <fullName evidence="7">MADF domain-containing protein</fullName>
    </recommendedName>
</protein>
<evidence type="ECO:0000256" key="1">
    <source>
        <dbReference type="PROSITE-ProRule" id="PRU00371"/>
    </source>
</evidence>
<accession>A0AAV7XDJ0</accession>
<organism evidence="5 6">
    <name type="scientific">Megalurothrips usitatus</name>
    <name type="common">bean blossom thrips</name>
    <dbReference type="NCBI Taxonomy" id="439358"/>
    <lineage>
        <taxon>Eukaryota</taxon>
        <taxon>Metazoa</taxon>
        <taxon>Ecdysozoa</taxon>
        <taxon>Arthropoda</taxon>
        <taxon>Hexapoda</taxon>
        <taxon>Insecta</taxon>
        <taxon>Pterygota</taxon>
        <taxon>Neoptera</taxon>
        <taxon>Paraneoptera</taxon>
        <taxon>Thysanoptera</taxon>
        <taxon>Terebrantia</taxon>
        <taxon>Thripoidea</taxon>
        <taxon>Thripidae</taxon>
        <taxon>Megalurothrips</taxon>
    </lineage>
</organism>
<dbReference type="EMBL" id="JAPTSV010000011">
    <property type="protein sequence ID" value="KAJ1522956.1"/>
    <property type="molecule type" value="Genomic_DNA"/>
</dbReference>
<dbReference type="PROSITE" id="PS51029">
    <property type="entry name" value="MADF"/>
    <property type="match status" value="1"/>
</dbReference>
<gene>
    <name evidence="5" type="ORF">ONE63_002093</name>
</gene>
<evidence type="ECO:0000313" key="5">
    <source>
        <dbReference type="EMBL" id="KAJ1522956.1"/>
    </source>
</evidence>
<evidence type="ECO:0000259" key="4">
    <source>
        <dbReference type="PROSITE" id="PS51031"/>
    </source>
</evidence>
<evidence type="ECO:0008006" key="7">
    <source>
        <dbReference type="Google" id="ProtNLM"/>
    </source>
</evidence>
<feature type="compositionally biased region" description="Low complexity" evidence="2">
    <location>
        <begin position="218"/>
        <end position="233"/>
    </location>
</feature>
<dbReference type="PANTHER" id="PTHR12243">
    <property type="entry name" value="MADF DOMAIN TRANSCRIPTION FACTOR"/>
    <property type="match status" value="1"/>
</dbReference>
<feature type="region of interest" description="Disordered" evidence="2">
    <location>
        <begin position="218"/>
        <end position="250"/>
    </location>
</feature>
<sequence>METEQLIAEIERRPGIYDSGCPQYQDRVAKWTLWCEVCEIMTPRWHHLDEDRKAARVKELQKRWKSLRDSFMKELKLQREMQRTGQTANRKKYVFFDQMTFLMPCLEADRGVRSSGGLILREIDPYESETDSSKAERDGLEPADAADCHSDDAPVNLSTANGSGLATIHALGGLGGLGSLAGIGGGSATAVTAVTGGSGSGGSQPDEERTPLMLTTSTTTTNNTATSGTAGAALGKYRPPPPFDDDEDDPDGDRLFLLSLAPSLRTLRGAAKSALKIELAQLVHKTLYEPDDALADSMTESLAPVVSLAEGSPASSTQSECGGCGSSTAKCTCVCRPGRTTSTSNSNTIPLPLPLALPLSLPRGLPTIPSLPSPKRARHIGIDFSNFNGHAASKLHGV</sequence>
<dbReference type="SMART" id="SM00595">
    <property type="entry name" value="MADF"/>
    <property type="match status" value="1"/>
</dbReference>
<name>A0AAV7XDJ0_9NEOP</name>
<dbReference type="Proteomes" id="UP001075354">
    <property type="component" value="Chromosome 11"/>
</dbReference>
<feature type="domain" description="BESS" evidence="4">
    <location>
        <begin position="250"/>
        <end position="289"/>
    </location>
</feature>
<dbReference type="AlphaFoldDB" id="A0AAV7XDJ0"/>
<comment type="subcellular location">
    <subcellularLocation>
        <location evidence="1">Nucleus</location>
    </subcellularLocation>
</comment>
<dbReference type="GO" id="GO:0003677">
    <property type="term" value="F:DNA binding"/>
    <property type="evidence" value="ECO:0007669"/>
    <property type="project" value="InterPro"/>
</dbReference>
<comment type="caution">
    <text evidence="5">The sequence shown here is derived from an EMBL/GenBank/DDBJ whole genome shotgun (WGS) entry which is preliminary data.</text>
</comment>
<keyword evidence="6" id="KW-1185">Reference proteome</keyword>
<feature type="region of interest" description="Disordered" evidence="2">
    <location>
        <begin position="123"/>
        <end position="152"/>
    </location>
</feature>
<dbReference type="GO" id="GO:0005634">
    <property type="term" value="C:nucleus"/>
    <property type="evidence" value="ECO:0007669"/>
    <property type="project" value="UniProtKB-SubCell"/>
</dbReference>
<proteinExistence type="predicted"/>
<dbReference type="InterPro" id="IPR039353">
    <property type="entry name" value="TF_Adf1"/>
</dbReference>
<dbReference type="PANTHER" id="PTHR12243:SF69">
    <property type="entry name" value="SI:CH73-59F11.3"/>
    <property type="match status" value="1"/>
</dbReference>
<dbReference type="GO" id="GO:0006357">
    <property type="term" value="P:regulation of transcription by RNA polymerase II"/>
    <property type="evidence" value="ECO:0007669"/>
    <property type="project" value="TreeGrafter"/>
</dbReference>
<reference evidence="5" key="1">
    <citation type="submission" date="2022-12" db="EMBL/GenBank/DDBJ databases">
        <title>Chromosome-level genome assembly of the bean flower thrips Megalurothrips usitatus.</title>
        <authorList>
            <person name="Ma L."/>
            <person name="Liu Q."/>
            <person name="Li H."/>
            <person name="Cai W."/>
        </authorList>
    </citation>
    <scope>NUCLEOTIDE SEQUENCE</scope>
    <source>
        <strain evidence="5">Cailab_2022a</strain>
    </source>
</reference>
<feature type="compositionally biased region" description="Basic and acidic residues" evidence="2">
    <location>
        <begin position="131"/>
        <end position="152"/>
    </location>
</feature>
<keyword evidence="1" id="KW-0539">Nucleus</keyword>